<name>A0A841RN17_9BACI</name>
<protein>
    <submittedName>
        <fullName evidence="1">Uncharacterized protein</fullName>
    </submittedName>
</protein>
<evidence type="ECO:0000313" key="1">
    <source>
        <dbReference type="EMBL" id="MBB6512565.1"/>
    </source>
</evidence>
<gene>
    <name evidence="1" type="ORF">GGQ92_001351</name>
</gene>
<evidence type="ECO:0000313" key="2">
    <source>
        <dbReference type="Proteomes" id="UP000572212"/>
    </source>
</evidence>
<organism evidence="1 2">
    <name type="scientific">Gracilibacillus halotolerans</name>
    <dbReference type="NCBI Taxonomy" id="74386"/>
    <lineage>
        <taxon>Bacteria</taxon>
        <taxon>Bacillati</taxon>
        <taxon>Bacillota</taxon>
        <taxon>Bacilli</taxon>
        <taxon>Bacillales</taxon>
        <taxon>Bacillaceae</taxon>
        <taxon>Gracilibacillus</taxon>
    </lineage>
</organism>
<proteinExistence type="predicted"/>
<reference evidence="1 2" key="1">
    <citation type="submission" date="2020-08" db="EMBL/GenBank/DDBJ databases">
        <title>Genomic Encyclopedia of Type Strains, Phase IV (KMG-IV): sequencing the most valuable type-strain genomes for metagenomic binning, comparative biology and taxonomic classification.</title>
        <authorList>
            <person name="Goeker M."/>
        </authorList>
    </citation>
    <scope>NUCLEOTIDE SEQUENCE [LARGE SCALE GENOMIC DNA]</scope>
    <source>
        <strain evidence="1 2">DSM 11805</strain>
    </source>
</reference>
<accession>A0A841RN17</accession>
<dbReference type="EMBL" id="JACHON010000004">
    <property type="protein sequence ID" value="MBB6512565.1"/>
    <property type="molecule type" value="Genomic_DNA"/>
</dbReference>
<sequence length="139" mass="16206">MIKRIILFLLFASLIVLLITSVILQPNHKKLAETLTVKTDNITHLKITNLAGEYRTTTDPQQIQYLIDYLNTMTYKRLVDDQTAFMPTRTIIIYLFEGEKVDFIIPYGQEAMINRKVYQIEDGYIESNFLADFHDALLE</sequence>
<keyword evidence="2" id="KW-1185">Reference proteome</keyword>
<dbReference type="AlphaFoldDB" id="A0A841RN17"/>
<dbReference type="RefSeq" id="WP_184246029.1">
    <property type="nucleotide sequence ID" value="NZ_BAAACU010000028.1"/>
</dbReference>
<dbReference type="Proteomes" id="UP000572212">
    <property type="component" value="Unassembled WGS sequence"/>
</dbReference>
<comment type="caution">
    <text evidence="1">The sequence shown here is derived from an EMBL/GenBank/DDBJ whole genome shotgun (WGS) entry which is preliminary data.</text>
</comment>